<reference evidence="8 9" key="1">
    <citation type="submission" date="2016-10" db="EMBL/GenBank/DDBJ databases">
        <authorList>
            <person name="de Groot N.N."/>
        </authorList>
    </citation>
    <scope>NUCLEOTIDE SEQUENCE [LARGE SCALE GENOMIC DNA]</scope>
    <source>
        <strain evidence="8 9">DSM 23126</strain>
    </source>
</reference>
<dbReference type="InterPro" id="IPR002328">
    <property type="entry name" value="ADH_Zn_CS"/>
</dbReference>
<comment type="cofactor">
    <cofactor evidence="1 6">
        <name>Zn(2+)</name>
        <dbReference type="ChEBI" id="CHEBI:29105"/>
    </cofactor>
</comment>
<keyword evidence="4" id="KW-0560">Oxidoreductase</keyword>
<keyword evidence="5" id="KW-0520">NAD</keyword>
<dbReference type="InterPro" id="IPR036291">
    <property type="entry name" value="NAD(P)-bd_dom_sf"/>
</dbReference>
<evidence type="ECO:0000313" key="9">
    <source>
        <dbReference type="Proteomes" id="UP000199488"/>
    </source>
</evidence>
<keyword evidence="2 6" id="KW-0479">Metal-binding</keyword>
<dbReference type="PANTHER" id="PTHR43880">
    <property type="entry name" value="ALCOHOL DEHYDROGENASE"/>
    <property type="match status" value="1"/>
</dbReference>
<evidence type="ECO:0000256" key="5">
    <source>
        <dbReference type="ARBA" id="ARBA00023027"/>
    </source>
</evidence>
<evidence type="ECO:0000259" key="7">
    <source>
        <dbReference type="SMART" id="SM00829"/>
    </source>
</evidence>
<feature type="domain" description="Enoyl reductase (ER)" evidence="7">
    <location>
        <begin position="13"/>
        <end position="360"/>
    </location>
</feature>
<evidence type="ECO:0000256" key="1">
    <source>
        <dbReference type="ARBA" id="ARBA00001947"/>
    </source>
</evidence>
<dbReference type="InterPro" id="IPR013149">
    <property type="entry name" value="ADH-like_C"/>
</dbReference>
<dbReference type="GO" id="GO:0046294">
    <property type="term" value="P:formaldehyde catabolic process"/>
    <property type="evidence" value="ECO:0007669"/>
    <property type="project" value="TreeGrafter"/>
</dbReference>
<dbReference type="PANTHER" id="PTHR43880:SF12">
    <property type="entry name" value="ALCOHOL DEHYDROGENASE CLASS-3"/>
    <property type="match status" value="1"/>
</dbReference>
<protein>
    <submittedName>
        <fullName evidence="8">Aryl-alcohol dehydrogenase</fullName>
    </submittedName>
</protein>
<dbReference type="GO" id="GO:0005829">
    <property type="term" value="C:cytosol"/>
    <property type="evidence" value="ECO:0007669"/>
    <property type="project" value="TreeGrafter"/>
</dbReference>
<evidence type="ECO:0000256" key="3">
    <source>
        <dbReference type="ARBA" id="ARBA00022833"/>
    </source>
</evidence>
<dbReference type="CDD" id="cd08278">
    <property type="entry name" value="benzyl_alcohol_DH"/>
    <property type="match status" value="1"/>
</dbReference>
<dbReference type="SMART" id="SM00829">
    <property type="entry name" value="PKS_ER"/>
    <property type="match status" value="1"/>
</dbReference>
<evidence type="ECO:0000256" key="2">
    <source>
        <dbReference type="ARBA" id="ARBA00022723"/>
    </source>
</evidence>
<dbReference type="Pfam" id="PF08240">
    <property type="entry name" value="ADH_N"/>
    <property type="match status" value="1"/>
</dbReference>
<proteinExistence type="inferred from homology"/>
<dbReference type="Gene3D" id="3.90.180.10">
    <property type="entry name" value="Medium-chain alcohol dehydrogenases, catalytic domain"/>
    <property type="match status" value="1"/>
</dbReference>
<evidence type="ECO:0000256" key="6">
    <source>
        <dbReference type="RuleBase" id="RU361277"/>
    </source>
</evidence>
<dbReference type="STRING" id="1122204.SAMN05421781_1708"/>
<gene>
    <name evidence="8" type="ORF">SAMN05421781_1708</name>
</gene>
<sequence length="363" mass="38449">MKIQAAVVSEKAGAIQHTEAELDEPKTGEVKVKITAAGICHTDLGVQQQEIPTPLPIALGHEGAGVVEKVGDGVQDVEPGDHVVITFSHCGTCRNCREGHPGACENFNALNFGGTMNDGTRRLHSEDSEVSSLFGQGSLATYAVTPVNNVVKVRRDVDIRLLGPLACGVQTGAGTVLSRLNVGVGDTIVVFGCGGVGMSAVMAAHLAGALQIIAVDVNEERLELAKELGATHAINGKKEDVVEKVKEWTDGGADYALESTGVAALAKQAMDVLRYKGESAVVGAGADTEFHVHQNFIVPNATMSGVVEGDVVPKLFIPMLVEYYKQGKFPFDKLITMYPFENLEQALEDMKAGKTIKPVITFE</sequence>
<keyword evidence="9" id="KW-1185">Reference proteome</keyword>
<dbReference type="InterPro" id="IPR013154">
    <property type="entry name" value="ADH-like_N"/>
</dbReference>
<evidence type="ECO:0000256" key="4">
    <source>
        <dbReference type="ARBA" id="ARBA00023002"/>
    </source>
</evidence>
<dbReference type="SUPFAM" id="SSF50129">
    <property type="entry name" value="GroES-like"/>
    <property type="match status" value="2"/>
</dbReference>
<dbReference type="SUPFAM" id="SSF51735">
    <property type="entry name" value="NAD(P)-binding Rossmann-fold domains"/>
    <property type="match status" value="1"/>
</dbReference>
<dbReference type="GO" id="GO:0051903">
    <property type="term" value="F:S-(hydroxymethyl)glutathione dehydrogenase [NAD(P)+] activity"/>
    <property type="evidence" value="ECO:0007669"/>
    <property type="project" value="TreeGrafter"/>
</dbReference>
<dbReference type="FunFam" id="3.40.50.720:FF:000003">
    <property type="entry name" value="S-(hydroxymethyl)glutathione dehydrogenase"/>
    <property type="match status" value="1"/>
</dbReference>
<evidence type="ECO:0000313" key="8">
    <source>
        <dbReference type="EMBL" id="SDW55126.1"/>
    </source>
</evidence>
<dbReference type="Proteomes" id="UP000199488">
    <property type="component" value="Unassembled WGS sequence"/>
</dbReference>
<dbReference type="Gene3D" id="3.40.50.720">
    <property type="entry name" value="NAD(P)-binding Rossmann-like Domain"/>
    <property type="match status" value="1"/>
</dbReference>
<dbReference type="OrthoDB" id="9806940at2"/>
<name>A0A1H2UG63_9BACI</name>
<dbReference type="GO" id="GO:0008270">
    <property type="term" value="F:zinc ion binding"/>
    <property type="evidence" value="ECO:0007669"/>
    <property type="project" value="InterPro"/>
</dbReference>
<comment type="similarity">
    <text evidence="6">Belongs to the zinc-containing alcohol dehydrogenase family.</text>
</comment>
<dbReference type="RefSeq" id="WP_091613747.1">
    <property type="nucleotide sequence ID" value="NZ_FNNC01000003.1"/>
</dbReference>
<dbReference type="PROSITE" id="PS00059">
    <property type="entry name" value="ADH_ZINC"/>
    <property type="match status" value="1"/>
</dbReference>
<accession>A0A1H2UG63</accession>
<dbReference type="EMBL" id="FNNC01000003">
    <property type="protein sequence ID" value="SDW55126.1"/>
    <property type="molecule type" value="Genomic_DNA"/>
</dbReference>
<dbReference type="AlphaFoldDB" id="A0A1H2UG63"/>
<dbReference type="Pfam" id="PF00107">
    <property type="entry name" value="ADH_zinc_N"/>
    <property type="match status" value="1"/>
</dbReference>
<keyword evidence="3 6" id="KW-0862">Zinc</keyword>
<dbReference type="InterPro" id="IPR011032">
    <property type="entry name" value="GroES-like_sf"/>
</dbReference>
<organism evidence="8 9">
    <name type="scientific">Marinococcus luteus</name>
    <dbReference type="NCBI Taxonomy" id="1122204"/>
    <lineage>
        <taxon>Bacteria</taxon>
        <taxon>Bacillati</taxon>
        <taxon>Bacillota</taxon>
        <taxon>Bacilli</taxon>
        <taxon>Bacillales</taxon>
        <taxon>Bacillaceae</taxon>
        <taxon>Marinococcus</taxon>
    </lineage>
</organism>
<dbReference type="InterPro" id="IPR020843">
    <property type="entry name" value="ER"/>
</dbReference>